<dbReference type="PATRIC" id="fig|930944.6.peg.2568"/>
<proteinExistence type="predicted"/>
<dbReference type="HOGENOM" id="CLU_3260082_0_0_6"/>
<organism evidence="1 2">
    <name type="scientific">Yersinia enterocolitica subsp. palearctica serotype O:3 (strain DSM 13030 / CIP 106945 / Y11)</name>
    <dbReference type="NCBI Taxonomy" id="930944"/>
    <lineage>
        <taxon>Bacteria</taxon>
        <taxon>Pseudomonadati</taxon>
        <taxon>Pseudomonadota</taxon>
        <taxon>Gammaproteobacteria</taxon>
        <taxon>Enterobacterales</taxon>
        <taxon>Yersiniaceae</taxon>
        <taxon>Yersinia</taxon>
    </lineage>
</organism>
<protein>
    <submittedName>
        <fullName evidence="1">Uncharacterized protein</fullName>
    </submittedName>
</protein>
<dbReference type="AlphaFoldDB" id="A0A0H3NKH2"/>
<dbReference type="EMBL" id="FR729477">
    <property type="protein sequence ID" value="CBY25596.1"/>
    <property type="molecule type" value="Genomic_DNA"/>
</dbReference>
<reference evidence="1 2" key="1">
    <citation type="journal article" date="2011" name="J. Bacteriol.">
        <title>Complete genome sequence of Yersinia enterocolitica subsp. palearctica serogroup O:3.</title>
        <authorList>
            <person name="Batzilla J."/>
            <person name="Hoper D."/>
            <person name="Antonenka U."/>
            <person name="Heesemann J."/>
            <person name="Rakin A."/>
        </authorList>
    </citation>
    <scope>NUCLEOTIDE SEQUENCE [LARGE SCALE GENOMIC DNA]</scope>
    <source>
        <strain evidence="2">DSM 13030 / CIP 106945 / Y11</strain>
    </source>
</reference>
<dbReference type="KEGG" id="yey:Y11_25851"/>
<sequence>MLVRRSLFGISIEVKSVRLMNMTNEMTDGDATITCHTDLKVE</sequence>
<accession>A0A0H3NKH2</accession>
<name>A0A0H3NKH2_YERE1</name>
<gene>
    <name evidence="1" type="ordered locus">Y11_25851</name>
</gene>
<evidence type="ECO:0000313" key="2">
    <source>
        <dbReference type="Proteomes" id="UP000008084"/>
    </source>
</evidence>
<dbReference type="Proteomes" id="UP000008084">
    <property type="component" value="Chromosome"/>
</dbReference>
<evidence type="ECO:0000313" key="1">
    <source>
        <dbReference type="EMBL" id="CBY25596.1"/>
    </source>
</evidence>